<proteinExistence type="predicted"/>
<sequence length="121" mass="13667">MPPGFALSGAARGVMRKSVSLAIPSPLKSTEASRPTARSHQTEHDFGRHYSAWLVPDECNVNPDCRMVIVIEKTQRRAAQAITEVHFIDYWSYCRYRTVFLSSWMESTGLIFVSGHTAYQT</sequence>
<reference evidence="1 2" key="1">
    <citation type="submission" date="2019-07" db="EMBL/GenBank/DDBJ databases">
        <title>The First High-Quality Draft Genome Sequence of the Causal Agent of the Current Panama Disease Epidemic.</title>
        <authorList>
            <person name="Warmington R.J."/>
            <person name="Kay W."/>
            <person name="Jeffries A."/>
            <person name="Bebber D."/>
            <person name="Moore K."/>
            <person name="Studholme D.J."/>
        </authorList>
    </citation>
    <scope>NUCLEOTIDE SEQUENCE [LARGE SCALE GENOMIC DNA]</scope>
    <source>
        <strain evidence="1 2">TR4</strain>
    </source>
</reference>
<accession>A0A5C6T1J6</accession>
<organism evidence="1 2">
    <name type="scientific">Fusarium oxysporum f. sp. cubense</name>
    <dbReference type="NCBI Taxonomy" id="61366"/>
    <lineage>
        <taxon>Eukaryota</taxon>
        <taxon>Fungi</taxon>
        <taxon>Dikarya</taxon>
        <taxon>Ascomycota</taxon>
        <taxon>Pezizomycotina</taxon>
        <taxon>Sordariomycetes</taxon>
        <taxon>Hypocreomycetidae</taxon>
        <taxon>Hypocreales</taxon>
        <taxon>Nectriaceae</taxon>
        <taxon>Fusarium</taxon>
        <taxon>Fusarium oxysporum species complex</taxon>
    </lineage>
</organism>
<dbReference type="Proteomes" id="UP000321331">
    <property type="component" value="Unassembled WGS sequence"/>
</dbReference>
<name>A0A5C6T1J6_FUSOC</name>
<dbReference type="AlphaFoldDB" id="A0A5C6T1J6"/>
<comment type="caution">
    <text evidence="1">The sequence shown here is derived from an EMBL/GenBank/DDBJ whole genome shotgun (WGS) entry which is preliminary data.</text>
</comment>
<evidence type="ECO:0000313" key="2">
    <source>
        <dbReference type="Proteomes" id="UP000321331"/>
    </source>
</evidence>
<evidence type="ECO:0000313" key="1">
    <source>
        <dbReference type="EMBL" id="TXC04720.1"/>
    </source>
</evidence>
<gene>
    <name evidence="1" type="ORF">FocTR4_00002069</name>
</gene>
<protein>
    <submittedName>
        <fullName evidence="1">Uncharacterized protein</fullName>
    </submittedName>
</protein>
<dbReference type="EMBL" id="VMNF01000007">
    <property type="protein sequence ID" value="TXC04720.1"/>
    <property type="molecule type" value="Genomic_DNA"/>
</dbReference>